<feature type="region of interest" description="Disordered" evidence="1">
    <location>
        <begin position="74"/>
        <end position="96"/>
    </location>
</feature>
<evidence type="ECO:0000313" key="4">
    <source>
        <dbReference type="Proteomes" id="UP000030745"/>
    </source>
</evidence>
<feature type="signal peptide" evidence="2">
    <location>
        <begin position="1"/>
        <end position="21"/>
    </location>
</feature>
<dbReference type="KEGG" id="spar:SPRG_04985"/>
<dbReference type="Proteomes" id="UP000030745">
    <property type="component" value="Unassembled WGS sequence"/>
</dbReference>
<accession>A0A067CGN1</accession>
<evidence type="ECO:0000256" key="1">
    <source>
        <dbReference type="SAM" id="MobiDB-lite"/>
    </source>
</evidence>
<feature type="non-terminal residue" evidence="3">
    <location>
        <position position="96"/>
    </location>
</feature>
<dbReference type="VEuPathDB" id="FungiDB:SPRG_04985"/>
<proteinExistence type="predicted"/>
<name>A0A067CGN1_SAPPC</name>
<evidence type="ECO:0000313" key="3">
    <source>
        <dbReference type="EMBL" id="KDO29919.1"/>
    </source>
</evidence>
<sequence>MRIYHPLTLAALCVVLHESLGAQHANALAHPEHRNVAQPISSMKRHLRGDRRHLDHNVAADEIRIPDEALIGATSDDAVGADNNNEIDGNDAFDSK</sequence>
<dbReference type="OrthoDB" id="10582331at2759"/>
<evidence type="ECO:0008006" key="5">
    <source>
        <dbReference type="Google" id="ProtNLM"/>
    </source>
</evidence>
<gene>
    <name evidence="3" type="ORF">SPRG_04985</name>
</gene>
<dbReference type="AlphaFoldDB" id="A0A067CGN1"/>
<dbReference type="GeneID" id="24127399"/>
<feature type="chain" id="PRO_5001634507" description="RxLR effector protein" evidence="2">
    <location>
        <begin position="22"/>
        <end position="96"/>
    </location>
</feature>
<keyword evidence="4" id="KW-1185">Reference proteome</keyword>
<protein>
    <recommendedName>
        <fullName evidence="5">RxLR effector protein</fullName>
    </recommendedName>
</protein>
<evidence type="ECO:0000256" key="2">
    <source>
        <dbReference type="SAM" id="SignalP"/>
    </source>
</evidence>
<organism evidence="3 4">
    <name type="scientific">Saprolegnia parasitica (strain CBS 223.65)</name>
    <dbReference type="NCBI Taxonomy" id="695850"/>
    <lineage>
        <taxon>Eukaryota</taxon>
        <taxon>Sar</taxon>
        <taxon>Stramenopiles</taxon>
        <taxon>Oomycota</taxon>
        <taxon>Saprolegniomycetes</taxon>
        <taxon>Saprolegniales</taxon>
        <taxon>Saprolegniaceae</taxon>
        <taxon>Saprolegnia</taxon>
    </lineage>
</organism>
<keyword evidence="2" id="KW-0732">Signal</keyword>
<dbReference type="RefSeq" id="XP_012199512.1">
    <property type="nucleotide sequence ID" value="XM_012344122.1"/>
</dbReference>
<reference evidence="3 4" key="1">
    <citation type="journal article" date="2013" name="PLoS Genet.">
        <title>Distinctive expansion of potential virulence genes in the genome of the oomycete fish pathogen Saprolegnia parasitica.</title>
        <authorList>
            <person name="Jiang R.H."/>
            <person name="de Bruijn I."/>
            <person name="Haas B.J."/>
            <person name="Belmonte R."/>
            <person name="Lobach L."/>
            <person name="Christie J."/>
            <person name="van den Ackerveken G."/>
            <person name="Bottin A."/>
            <person name="Bulone V."/>
            <person name="Diaz-Moreno S.M."/>
            <person name="Dumas B."/>
            <person name="Fan L."/>
            <person name="Gaulin E."/>
            <person name="Govers F."/>
            <person name="Grenville-Briggs L.J."/>
            <person name="Horner N.R."/>
            <person name="Levin J.Z."/>
            <person name="Mammella M."/>
            <person name="Meijer H.J."/>
            <person name="Morris P."/>
            <person name="Nusbaum C."/>
            <person name="Oome S."/>
            <person name="Phillips A.J."/>
            <person name="van Rooyen D."/>
            <person name="Rzeszutek E."/>
            <person name="Saraiva M."/>
            <person name="Secombes C.J."/>
            <person name="Seidl M.F."/>
            <person name="Snel B."/>
            <person name="Stassen J.H."/>
            <person name="Sykes S."/>
            <person name="Tripathy S."/>
            <person name="van den Berg H."/>
            <person name="Vega-Arreguin J.C."/>
            <person name="Wawra S."/>
            <person name="Young S.K."/>
            <person name="Zeng Q."/>
            <person name="Dieguez-Uribeondo J."/>
            <person name="Russ C."/>
            <person name="Tyler B.M."/>
            <person name="van West P."/>
        </authorList>
    </citation>
    <scope>NUCLEOTIDE SEQUENCE [LARGE SCALE GENOMIC DNA]</scope>
    <source>
        <strain evidence="3 4">CBS 223.65</strain>
    </source>
</reference>
<dbReference type="EMBL" id="KK583204">
    <property type="protein sequence ID" value="KDO29919.1"/>
    <property type="molecule type" value="Genomic_DNA"/>
</dbReference>